<dbReference type="eggNOG" id="COG0823">
    <property type="taxonomic scope" value="Bacteria"/>
</dbReference>
<dbReference type="Proteomes" id="UP000011658">
    <property type="component" value="Chromosome"/>
</dbReference>
<dbReference type="Gene3D" id="3.40.50.10070">
    <property type="entry name" value="TolB, N-terminal domain"/>
    <property type="match status" value="1"/>
</dbReference>
<dbReference type="SUPFAM" id="SSF69304">
    <property type="entry name" value="Tricorn protease N-terminal domain"/>
    <property type="match status" value="1"/>
</dbReference>
<organism evidence="2 3">
    <name type="scientific">Candidatus Kinetoplastidibacterium galati TCC219</name>
    <dbReference type="NCBI Taxonomy" id="1208921"/>
    <lineage>
        <taxon>Bacteria</taxon>
        <taxon>Pseudomonadati</taxon>
        <taxon>Pseudomonadota</taxon>
        <taxon>Betaproteobacteria</taxon>
        <taxon>Candidatus Kinetoplastidibacterium</taxon>
    </lineage>
</organism>
<dbReference type="InterPro" id="IPR011659">
    <property type="entry name" value="WD40"/>
</dbReference>
<dbReference type="STRING" id="1208921.ST1E_0008"/>
<reference evidence="2 3" key="1">
    <citation type="journal article" date="2013" name="Genome Biol. Evol.">
        <title>Genome evolution and phylogenomic analysis of candidatus kinetoplastibacterium, the betaproteobacterial endosymbionts of strigomonas and angomonas.</title>
        <authorList>
            <person name="Alves J.M."/>
            <person name="Serrano M.G."/>
            <person name="Maia da Silva F."/>
            <person name="Voegtly L.J."/>
            <person name="Matveyev A.V."/>
            <person name="Teixeira M.M."/>
            <person name="Camargo E.P."/>
            <person name="Buck G.A."/>
        </authorList>
    </citation>
    <scope>NUCLEOTIDE SEQUENCE [LARGE SCALE GENOMIC DNA]</scope>
    <source>
        <strain evidence="2 3">TCC219</strain>
    </source>
</reference>
<keyword evidence="3" id="KW-1185">Reference proteome</keyword>
<dbReference type="AlphaFoldDB" id="M1LZ01"/>
<dbReference type="PATRIC" id="fig|1208921.3.peg.578"/>
<dbReference type="PANTHER" id="PTHR36842:SF1">
    <property type="entry name" value="PROTEIN TOLB"/>
    <property type="match status" value="1"/>
</dbReference>
<dbReference type="HOGENOM" id="CLU_047123_0_0_4"/>
<dbReference type="Gene3D" id="2.120.10.30">
    <property type="entry name" value="TolB, C-terminal domain"/>
    <property type="match status" value="1"/>
</dbReference>
<dbReference type="EMBL" id="CP003806">
    <property type="protein sequence ID" value="AGF49286.1"/>
    <property type="molecule type" value="Genomic_DNA"/>
</dbReference>
<comment type="similarity">
    <text evidence="1">Belongs to the TolB family.</text>
</comment>
<dbReference type="SUPFAM" id="SSF52964">
    <property type="entry name" value="TolB, N-terminal domain"/>
    <property type="match status" value="1"/>
</dbReference>
<accession>M1LZ01</accession>
<name>M1LZ01_9PROT</name>
<protein>
    <submittedName>
        <fullName evidence="2">TolB protein</fullName>
    </submittedName>
</protein>
<gene>
    <name evidence="2" type="ORF">ST1E_0008</name>
</gene>
<dbReference type="InterPro" id="IPR011042">
    <property type="entry name" value="6-blade_b-propeller_TolB-like"/>
</dbReference>
<sequence length="431" mass="48763">MKMIDSEPNIHKFLKYIDKFLLLLFIFIYLFQCSYTAHAKTIETGKYNVTISDFNGISEVGFFIKEIINKDLISSNKFKILHEFKESKKKIGTDNISHVISGEINQECDGIYNINYQLFDLINKITIDNVSFSGSKVEISNIAHLISDRVFRKITGERGVFSTKIASILHKNENETDIFEIIIADYNYRNKQVALRSKEPIISLSWSPDGSRIAYSSFESGRPAIYIHNISTGERKLIADYNGSNSSPAWSPDGLKISATLTKNGLPQIYIIDVSNKNIHPFISSHSSDTEAIFTKNGKDIIFNSDRSGTYQIYRSDINGLKVRRITFNGEYNGSPKISPDSSKLLYVKSKDDRFQIACLNLISNTEVVITDGDNDSSPCFSPSSNEIIYISNRNNCRTIEKINLIDGSNNRIYSDTDSNIMEIAWGPFIE</sequence>
<evidence type="ECO:0000313" key="2">
    <source>
        <dbReference type="EMBL" id="AGF49286.1"/>
    </source>
</evidence>
<dbReference type="Pfam" id="PF07676">
    <property type="entry name" value="PD40"/>
    <property type="match status" value="4"/>
</dbReference>
<evidence type="ECO:0000256" key="1">
    <source>
        <dbReference type="ARBA" id="ARBA00009820"/>
    </source>
</evidence>
<dbReference type="PANTHER" id="PTHR36842">
    <property type="entry name" value="PROTEIN TOLB HOMOLOG"/>
    <property type="match status" value="1"/>
</dbReference>
<evidence type="ECO:0000313" key="3">
    <source>
        <dbReference type="Proteomes" id="UP000011658"/>
    </source>
</evidence>
<dbReference type="KEGG" id="kga:ST1E_0008"/>
<proteinExistence type="inferred from homology"/>